<feature type="transmembrane region" description="Helical" evidence="1">
    <location>
        <begin position="376"/>
        <end position="400"/>
    </location>
</feature>
<dbReference type="Proteomes" id="UP000278627">
    <property type="component" value="Unassembled WGS sequence"/>
</dbReference>
<evidence type="ECO:0000313" key="4">
    <source>
        <dbReference type="Proteomes" id="UP000278627"/>
    </source>
</evidence>
<keyword evidence="1" id="KW-1133">Transmembrane helix</keyword>
<proteinExistence type="predicted"/>
<sequence>MWPSWTVVFVIYVLVDAVGTECSMDSLPKFDGEYIHYLLSWDCKLVVTRNWNGNSLQEFAVVSDKSNICKSDGTWKLIHYVQIHPGIQPLPFLVFFIYFHKENGTNTNIWRIMQQMGVTDLPGLSSNFSLLYCLQKLKFRINITAIIYKKRLHRTILDSIFTEYSTLYTDYPLKTCTYHTVSSIYCFWQKGIKQWAQLYNVSKSNAVPEYRAAGEAFYLEGHPNFGEIVGSLPGPIPRMLMFDYKVRGWFYEVPIVTNYTAPGRRVQEMRRIEKIQGKLGQVAAMSIQSFIVSDCYGSMCKYWYNSLGQIAKATTTCIFTSSSDAVSGVFEMSHNFLMPIRPELEGCPSLQVIKTFASKPRQEEIVAKQWMEHCMVVIYAFTIAFVLTIKILMEICILTLHQNNICIFEQCFTTFYKCLFFGLTAGKL</sequence>
<evidence type="ECO:0000256" key="2">
    <source>
        <dbReference type="SAM" id="SignalP"/>
    </source>
</evidence>
<dbReference type="WBParaSite" id="BPAG_0000845401-mRNA-1">
    <property type="protein sequence ID" value="BPAG_0000845401-mRNA-1"/>
    <property type="gene ID" value="BPAG_0000845401"/>
</dbReference>
<reference evidence="5" key="1">
    <citation type="submission" date="2017-02" db="UniProtKB">
        <authorList>
            <consortium name="WormBaseParasite"/>
        </authorList>
    </citation>
    <scope>IDENTIFICATION</scope>
</reference>
<keyword evidence="4" id="KW-1185">Reference proteome</keyword>
<gene>
    <name evidence="3" type="ORF">BPAG_LOCUS8416</name>
</gene>
<keyword evidence="1" id="KW-0472">Membrane</keyword>
<accession>A0A0N4TJH8</accession>
<keyword evidence="1" id="KW-0812">Transmembrane</keyword>
<feature type="signal peptide" evidence="2">
    <location>
        <begin position="1"/>
        <end position="17"/>
    </location>
</feature>
<reference evidence="3 4" key="2">
    <citation type="submission" date="2018-11" db="EMBL/GenBank/DDBJ databases">
        <authorList>
            <consortium name="Pathogen Informatics"/>
        </authorList>
    </citation>
    <scope>NUCLEOTIDE SEQUENCE [LARGE SCALE GENOMIC DNA]</scope>
</reference>
<name>A0A0N4TJH8_BRUPA</name>
<dbReference type="AlphaFoldDB" id="A0A0N4TJH8"/>
<dbReference type="EMBL" id="UZAD01013134">
    <property type="protein sequence ID" value="VDN89602.1"/>
    <property type="molecule type" value="Genomic_DNA"/>
</dbReference>
<evidence type="ECO:0000313" key="3">
    <source>
        <dbReference type="EMBL" id="VDN89602.1"/>
    </source>
</evidence>
<organism evidence="5">
    <name type="scientific">Brugia pahangi</name>
    <name type="common">Filarial nematode worm</name>
    <dbReference type="NCBI Taxonomy" id="6280"/>
    <lineage>
        <taxon>Eukaryota</taxon>
        <taxon>Metazoa</taxon>
        <taxon>Ecdysozoa</taxon>
        <taxon>Nematoda</taxon>
        <taxon>Chromadorea</taxon>
        <taxon>Rhabditida</taxon>
        <taxon>Spirurina</taxon>
        <taxon>Spiruromorpha</taxon>
        <taxon>Filarioidea</taxon>
        <taxon>Onchocercidae</taxon>
        <taxon>Brugia</taxon>
    </lineage>
</organism>
<protein>
    <submittedName>
        <fullName evidence="5">Glycoprotein</fullName>
    </submittedName>
</protein>
<keyword evidence="2" id="KW-0732">Signal</keyword>
<evidence type="ECO:0000313" key="5">
    <source>
        <dbReference type="WBParaSite" id="BPAG_0000845401-mRNA-1"/>
    </source>
</evidence>
<feature type="chain" id="PRO_5043122019" evidence="2">
    <location>
        <begin position="18"/>
        <end position="428"/>
    </location>
</feature>
<evidence type="ECO:0000256" key="1">
    <source>
        <dbReference type="SAM" id="Phobius"/>
    </source>
</evidence>